<dbReference type="EMBL" id="JBDPGJ010000002">
    <property type="protein sequence ID" value="MEX0405280.1"/>
    <property type="molecule type" value="Genomic_DNA"/>
</dbReference>
<organism evidence="8 9">
    <name type="scientific">Aquibium pacificus</name>
    <dbReference type="NCBI Taxonomy" id="3153579"/>
    <lineage>
        <taxon>Bacteria</taxon>
        <taxon>Pseudomonadati</taxon>
        <taxon>Pseudomonadota</taxon>
        <taxon>Alphaproteobacteria</taxon>
        <taxon>Hyphomicrobiales</taxon>
        <taxon>Phyllobacteriaceae</taxon>
        <taxon>Aquibium</taxon>
    </lineage>
</organism>
<protein>
    <submittedName>
        <fullName evidence="8">Rieske (2Fe-2S) protein</fullName>
    </submittedName>
</protein>
<name>A0ABV3SG37_9HYPH</name>
<dbReference type="PROSITE" id="PS51296">
    <property type="entry name" value="RIESKE"/>
    <property type="match status" value="1"/>
</dbReference>
<feature type="domain" description="Rieske" evidence="7">
    <location>
        <begin position="4"/>
        <end position="119"/>
    </location>
</feature>
<reference evidence="8 9" key="1">
    <citation type="submission" date="2024-05" db="EMBL/GenBank/DDBJ databases">
        <authorList>
            <person name="Jiang F."/>
        </authorList>
    </citation>
    <scope>NUCLEOTIDE SEQUENCE [LARGE SCALE GENOMIC DNA]</scope>
    <source>
        <strain evidence="8 9">LZ166</strain>
    </source>
</reference>
<keyword evidence="3" id="KW-0408">Iron</keyword>
<dbReference type="InterPro" id="IPR036922">
    <property type="entry name" value="Rieske_2Fe-2S_sf"/>
</dbReference>
<evidence type="ECO:0000259" key="7">
    <source>
        <dbReference type="PROSITE" id="PS51296"/>
    </source>
</evidence>
<comment type="similarity">
    <text evidence="6">Belongs to the bacterial ring-hydroxylating dioxygenase ferredoxin component family.</text>
</comment>
<keyword evidence="2" id="KW-0479">Metal-binding</keyword>
<dbReference type="PANTHER" id="PTHR21496:SF0">
    <property type="entry name" value="RIESKE DOMAIN-CONTAINING PROTEIN"/>
    <property type="match status" value="1"/>
</dbReference>
<gene>
    <name evidence="8" type="ORF">ABGN05_06350</name>
</gene>
<dbReference type="Proteomes" id="UP001556692">
    <property type="component" value="Unassembled WGS sequence"/>
</dbReference>
<keyword evidence="9" id="KW-1185">Reference proteome</keyword>
<evidence type="ECO:0000313" key="8">
    <source>
        <dbReference type="EMBL" id="MEX0405280.1"/>
    </source>
</evidence>
<comment type="cofactor">
    <cofactor evidence="5">
        <name>[2Fe-2S] cluster</name>
        <dbReference type="ChEBI" id="CHEBI:190135"/>
    </cofactor>
</comment>
<evidence type="ECO:0000313" key="9">
    <source>
        <dbReference type="Proteomes" id="UP001556692"/>
    </source>
</evidence>
<keyword evidence="4" id="KW-0411">Iron-sulfur</keyword>
<dbReference type="SUPFAM" id="SSF50022">
    <property type="entry name" value="ISP domain"/>
    <property type="match status" value="1"/>
</dbReference>
<keyword evidence="1" id="KW-0001">2Fe-2S</keyword>
<evidence type="ECO:0000256" key="5">
    <source>
        <dbReference type="ARBA" id="ARBA00034078"/>
    </source>
</evidence>
<evidence type="ECO:0000256" key="3">
    <source>
        <dbReference type="ARBA" id="ARBA00023004"/>
    </source>
</evidence>
<dbReference type="RefSeq" id="WP_367953183.1">
    <property type="nucleotide sequence ID" value="NZ_JBDPGJ010000002.1"/>
</dbReference>
<evidence type="ECO:0000256" key="2">
    <source>
        <dbReference type="ARBA" id="ARBA00022723"/>
    </source>
</evidence>
<evidence type="ECO:0000256" key="6">
    <source>
        <dbReference type="ARBA" id="ARBA00038001"/>
    </source>
</evidence>
<comment type="caution">
    <text evidence="8">The sequence shown here is derived from an EMBL/GenBank/DDBJ whole genome shotgun (WGS) entry which is preliminary data.</text>
</comment>
<accession>A0ABV3SG37</accession>
<dbReference type="Pfam" id="PF00355">
    <property type="entry name" value="Rieske"/>
    <property type="match status" value="1"/>
</dbReference>
<dbReference type="PANTHER" id="PTHR21496">
    <property type="entry name" value="FERREDOXIN-RELATED"/>
    <property type="match status" value="1"/>
</dbReference>
<evidence type="ECO:0000256" key="1">
    <source>
        <dbReference type="ARBA" id="ARBA00022714"/>
    </source>
</evidence>
<proteinExistence type="inferred from homology"/>
<evidence type="ECO:0000256" key="4">
    <source>
        <dbReference type="ARBA" id="ARBA00023014"/>
    </source>
</evidence>
<dbReference type="InterPro" id="IPR017941">
    <property type="entry name" value="Rieske_2Fe-2S"/>
</dbReference>
<sequence length="121" mass="13583">MKDVFVCQEGDLADGSTLVVSNTGAEIAVFRHDGAYYAYRNYCPHQGGPACEGVRMPKVVENIDEAGFYRGQSFDESEFHIICPWHGYAFRVTDGVNANDPKLRLKKFDVTVQDGQIYVRI</sequence>
<dbReference type="Gene3D" id="2.102.10.10">
    <property type="entry name" value="Rieske [2Fe-2S] iron-sulphur domain"/>
    <property type="match status" value="1"/>
</dbReference>